<dbReference type="AlphaFoldDB" id="A0A7I7YU90"/>
<evidence type="ECO:0000313" key="1">
    <source>
        <dbReference type="EMBL" id="BBZ44311.1"/>
    </source>
</evidence>
<accession>A0A7I7YU90</accession>
<organism evidence="1 2">
    <name type="scientific">Mycobacterium parmense</name>
    <dbReference type="NCBI Taxonomy" id="185642"/>
    <lineage>
        <taxon>Bacteria</taxon>
        <taxon>Bacillati</taxon>
        <taxon>Actinomycetota</taxon>
        <taxon>Actinomycetes</taxon>
        <taxon>Mycobacteriales</taxon>
        <taxon>Mycobacteriaceae</taxon>
        <taxon>Mycobacterium</taxon>
        <taxon>Mycobacterium simiae complex</taxon>
    </lineage>
</organism>
<reference evidence="1 2" key="1">
    <citation type="journal article" date="2019" name="Emerg. Microbes Infect.">
        <title>Comprehensive subspecies identification of 175 nontuberculous mycobacteria species based on 7547 genomic profiles.</title>
        <authorList>
            <person name="Matsumoto Y."/>
            <person name="Kinjo T."/>
            <person name="Motooka D."/>
            <person name="Nabeya D."/>
            <person name="Jung N."/>
            <person name="Uechi K."/>
            <person name="Horii T."/>
            <person name="Iida T."/>
            <person name="Fujita J."/>
            <person name="Nakamura S."/>
        </authorList>
    </citation>
    <scope>NUCLEOTIDE SEQUENCE [LARGE SCALE GENOMIC DNA]</scope>
    <source>
        <strain evidence="1 2">JCM 14742</strain>
    </source>
</reference>
<dbReference type="EMBL" id="AP022614">
    <property type="protein sequence ID" value="BBZ44311.1"/>
    <property type="molecule type" value="Genomic_DNA"/>
</dbReference>
<gene>
    <name evidence="1" type="ORF">MPRM_15920</name>
</gene>
<sequence>MPASFPHERPIVFPIDPTADRSRRAWLPCPRCDHRARCGDCASTRNCDTHWQYLLSNRGTLVHLQCSDCGHLWSTDTHRRTA</sequence>
<dbReference type="RefSeq" id="WP_232066568.1">
    <property type="nucleotide sequence ID" value="NZ_AP022614.1"/>
</dbReference>
<proteinExistence type="predicted"/>
<evidence type="ECO:0000313" key="2">
    <source>
        <dbReference type="Proteomes" id="UP000467105"/>
    </source>
</evidence>
<dbReference type="Proteomes" id="UP000467105">
    <property type="component" value="Chromosome"/>
</dbReference>
<name>A0A7I7YU90_9MYCO</name>
<keyword evidence="2" id="KW-1185">Reference proteome</keyword>
<protein>
    <submittedName>
        <fullName evidence="1">Uncharacterized protein</fullName>
    </submittedName>
</protein>